<dbReference type="OrthoDB" id="838646at2"/>
<sequence length="170" mass="19470">MQAAIEWPNGYLPGTTDNFCSNEVIVANISLAKTWEYLTDTRKWPTYYSNAKNIEFYDESGPLLNLGSRFKFTTFGFVVESRVVEFKPFKKGKAARLAWHGWVEGDEQERLDVHHAWILEELSENRLRILTQETQCGIPAQELAIAIPNPMINAHQEWLNGLVKAVQKVS</sequence>
<dbReference type="Proteomes" id="UP000199138">
    <property type="component" value="Unassembled WGS sequence"/>
</dbReference>
<keyword evidence="2" id="KW-1185">Reference proteome</keyword>
<dbReference type="RefSeq" id="WP_093026339.1">
    <property type="nucleotide sequence ID" value="NZ_FPBK01000018.1"/>
</dbReference>
<reference evidence="1 2" key="1">
    <citation type="submission" date="2016-10" db="EMBL/GenBank/DDBJ databases">
        <authorList>
            <person name="de Groot N.N."/>
        </authorList>
    </citation>
    <scope>NUCLEOTIDE SEQUENCE [LARGE SCALE GENOMIC DNA]</scope>
    <source>
        <strain evidence="1 2">CGMCC 1.12333</strain>
    </source>
</reference>
<name>A0A1I7IMS2_9FLAO</name>
<evidence type="ECO:0000313" key="1">
    <source>
        <dbReference type="EMBL" id="SFU74218.1"/>
    </source>
</evidence>
<protein>
    <recommendedName>
        <fullName evidence="3">Polyketide cyclase / dehydrase and lipid transport</fullName>
    </recommendedName>
</protein>
<evidence type="ECO:0000313" key="2">
    <source>
        <dbReference type="Proteomes" id="UP000199138"/>
    </source>
</evidence>
<organism evidence="1 2">
    <name type="scientific">Pustulibacterium marinum</name>
    <dbReference type="NCBI Taxonomy" id="1224947"/>
    <lineage>
        <taxon>Bacteria</taxon>
        <taxon>Pseudomonadati</taxon>
        <taxon>Bacteroidota</taxon>
        <taxon>Flavobacteriia</taxon>
        <taxon>Flavobacteriales</taxon>
        <taxon>Flavobacteriaceae</taxon>
        <taxon>Pustulibacterium</taxon>
    </lineage>
</organism>
<dbReference type="InterPro" id="IPR023393">
    <property type="entry name" value="START-like_dom_sf"/>
</dbReference>
<dbReference type="Gene3D" id="3.30.530.20">
    <property type="match status" value="1"/>
</dbReference>
<evidence type="ECO:0008006" key="3">
    <source>
        <dbReference type="Google" id="ProtNLM"/>
    </source>
</evidence>
<proteinExistence type="predicted"/>
<dbReference type="AlphaFoldDB" id="A0A1I7IMS2"/>
<gene>
    <name evidence="1" type="ORF">SAMN05216480_11819</name>
</gene>
<accession>A0A1I7IMS2</accession>
<dbReference type="EMBL" id="FPBK01000018">
    <property type="protein sequence ID" value="SFU74218.1"/>
    <property type="molecule type" value="Genomic_DNA"/>
</dbReference>
<dbReference type="SUPFAM" id="SSF55961">
    <property type="entry name" value="Bet v1-like"/>
    <property type="match status" value="1"/>
</dbReference>